<evidence type="ECO:0000256" key="2">
    <source>
        <dbReference type="SAM" id="MobiDB-lite"/>
    </source>
</evidence>
<evidence type="ECO:0000313" key="4">
    <source>
        <dbReference type="Proteomes" id="UP001237292"/>
    </source>
</evidence>
<name>A0ABY9NQY6_9PSED</name>
<sequence>MYSTDQRFQLRACRKFALEQNQRLFKQAHDLNQQAYQLLEQAQPDLETFERYHLLRNKAEEKFHEASEHLRLINQEFADNQSQAPAPLPFTHAQSRQRQQPRPILQHTGR</sequence>
<dbReference type="RefSeq" id="WP_085597710.1">
    <property type="nucleotide sequence ID" value="NZ_CP133164.1"/>
</dbReference>
<accession>A0ABY9NQY6</accession>
<evidence type="ECO:0000256" key="1">
    <source>
        <dbReference type="SAM" id="Coils"/>
    </source>
</evidence>
<dbReference type="EMBL" id="CP133164">
    <property type="protein sequence ID" value="WMN20705.1"/>
    <property type="molecule type" value="Genomic_DNA"/>
</dbReference>
<keyword evidence="1" id="KW-0175">Coiled coil</keyword>
<feature type="coiled-coil region" evidence="1">
    <location>
        <begin position="14"/>
        <end position="76"/>
    </location>
</feature>
<dbReference type="Proteomes" id="UP001237292">
    <property type="component" value="Chromosome"/>
</dbReference>
<proteinExistence type="predicted"/>
<keyword evidence="4" id="KW-1185">Reference proteome</keyword>
<protein>
    <submittedName>
        <fullName evidence="3">Uncharacterized protein</fullName>
    </submittedName>
</protein>
<organism evidence="3 4">
    <name type="scientific">Pseudomonas piscis</name>
    <dbReference type="NCBI Taxonomy" id="2614538"/>
    <lineage>
        <taxon>Bacteria</taxon>
        <taxon>Pseudomonadati</taxon>
        <taxon>Pseudomonadota</taxon>
        <taxon>Gammaproteobacteria</taxon>
        <taxon>Pseudomonadales</taxon>
        <taxon>Pseudomonadaceae</taxon>
        <taxon>Pseudomonas</taxon>
    </lineage>
</organism>
<evidence type="ECO:0000313" key="3">
    <source>
        <dbReference type="EMBL" id="WMN20705.1"/>
    </source>
</evidence>
<reference evidence="3 4" key="1">
    <citation type="journal article" date="2023" name="Access Microbiol">
        <title>The genome of a steinernematid-associated Pseudomonas piscis bacterium encodes the biosynthesis of insect toxins.</title>
        <authorList>
            <person name="Awori R.M."/>
            <person name="Hendre P."/>
            <person name="Amugune N.O."/>
        </authorList>
    </citation>
    <scope>NUCLEOTIDE SEQUENCE [LARGE SCALE GENOMIC DNA]</scope>
    <source>
        <strain evidence="3 4">75</strain>
    </source>
</reference>
<feature type="region of interest" description="Disordered" evidence="2">
    <location>
        <begin position="78"/>
        <end position="110"/>
    </location>
</feature>
<gene>
    <name evidence="3" type="ORF">QL104_15295</name>
</gene>